<dbReference type="RefSeq" id="WP_110342956.1">
    <property type="nucleotide sequence ID" value="NZ_JBHVKT010000007.1"/>
</dbReference>
<evidence type="ECO:0000313" key="3">
    <source>
        <dbReference type="Proteomes" id="UP000247892"/>
    </source>
</evidence>
<proteinExistence type="predicted"/>
<dbReference type="InterPro" id="IPR036390">
    <property type="entry name" value="WH_DNA-bd_sf"/>
</dbReference>
<protein>
    <submittedName>
        <fullName evidence="2">MarR family transcriptional regulator</fullName>
    </submittedName>
</protein>
<dbReference type="Pfam" id="PF12802">
    <property type="entry name" value="MarR_2"/>
    <property type="match status" value="1"/>
</dbReference>
<dbReference type="Proteomes" id="UP000247892">
    <property type="component" value="Unassembled WGS sequence"/>
</dbReference>
<dbReference type="SUPFAM" id="SSF46785">
    <property type="entry name" value="Winged helix' DNA-binding domain"/>
    <property type="match status" value="1"/>
</dbReference>
<evidence type="ECO:0000259" key="1">
    <source>
        <dbReference type="PROSITE" id="PS50995"/>
    </source>
</evidence>
<dbReference type="PRINTS" id="PR00598">
    <property type="entry name" value="HTHMARR"/>
</dbReference>
<dbReference type="GO" id="GO:0006950">
    <property type="term" value="P:response to stress"/>
    <property type="evidence" value="ECO:0007669"/>
    <property type="project" value="TreeGrafter"/>
</dbReference>
<reference evidence="2 3" key="1">
    <citation type="submission" date="2016-07" db="EMBL/GenBank/DDBJ databases">
        <title>Draft genome sequence of Prauserella sp. YIM 121212, isolated from alkaline soil.</title>
        <authorList>
            <person name="Ruckert C."/>
            <person name="Albersmeier A."/>
            <person name="Jiang C.-L."/>
            <person name="Jiang Y."/>
            <person name="Kalinowski J."/>
            <person name="Schneider O."/>
            <person name="Winkler A."/>
            <person name="Zotchev S.B."/>
        </authorList>
    </citation>
    <scope>NUCLEOTIDE SEQUENCE [LARGE SCALE GENOMIC DNA]</scope>
    <source>
        <strain evidence="2 3">YIM 121212</strain>
    </source>
</reference>
<keyword evidence="3" id="KW-1185">Reference proteome</keyword>
<dbReference type="GO" id="GO:0003700">
    <property type="term" value="F:DNA-binding transcription factor activity"/>
    <property type="evidence" value="ECO:0007669"/>
    <property type="project" value="InterPro"/>
</dbReference>
<dbReference type="Gene3D" id="1.10.10.10">
    <property type="entry name" value="Winged helix-like DNA-binding domain superfamily/Winged helix DNA-binding domain"/>
    <property type="match status" value="1"/>
</dbReference>
<dbReference type="SMART" id="SM00347">
    <property type="entry name" value="HTH_MARR"/>
    <property type="match status" value="1"/>
</dbReference>
<dbReference type="AlphaFoldDB" id="A0A318LFH6"/>
<dbReference type="PANTHER" id="PTHR33164:SF104">
    <property type="entry name" value="TRANSCRIPTIONAL REGULATORY PROTEIN"/>
    <property type="match status" value="1"/>
</dbReference>
<dbReference type="InterPro" id="IPR000835">
    <property type="entry name" value="HTH_MarR-typ"/>
</dbReference>
<comment type="caution">
    <text evidence="2">The sequence shown here is derived from an EMBL/GenBank/DDBJ whole genome shotgun (WGS) entry which is preliminary data.</text>
</comment>
<dbReference type="InterPro" id="IPR039422">
    <property type="entry name" value="MarR/SlyA-like"/>
</dbReference>
<dbReference type="EMBL" id="MASU01000015">
    <property type="protein sequence ID" value="PXY21526.1"/>
    <property type="molecule type" value="Genomic_DNA"/>
</dbReference>
<dbReference type="InterPro" id="IPR036388">
    <property type="entry name" value="WH-like_DNA-bd_sf"/>
</dbReference>
<accession>A0A318LFH6</accession>
<gene>
    <name evidence="2" type="ORF">BA062_31960</name>
</gene>
<sequence>MERPRVSRADVVGRSVALWGEQRPDLDVTSSEVLARLVRIAQHVEGAETGRLRRRRGRLVANVGDFEVLRALRRIGPPYAMTPSQLRDEMLISSSGLTGRLHRLERDGWITREASADDQRSVFVTLTADAVADLDDDIAEHFAFEDDLLAPLTRQQRTQLADLLALLLQRFEPGAEA</sequence>
<feature type="domain" description="HTH marR-type" evidence="1">
    <location>
        <begin position="30"/>
        <end position="169"/>
    </location>
</feature>
<dbReference type="OrthoDB" id="3237509at2"/>
<name>A0A318LFH6_9PSEU</name>
<dbReference type="PANTHER" id="PTHR33164">
    <property type="entry name" value="TRANSCRIPTIONAL REGULATOR, MARR FAMILY"/>
    <property type="match status" value="1"/>
</dbReference>
<evidence type="ECO:0000313" key="2">
    <source>
        <dbReference type="EMBL" id="PXY21526.1"/>
    </source>
</evidence>
<dbReference type="PROSITE" id="PS50995">
    <property type="entry name" value="HTH_MARR_2"/>
    <property type="match status" value="1"/>
</dbReference>
<organism evidence="2 3">
    <name type="scientific">Prauserella flavalba</name>
    <dbReference type="NCBI Taxonomy" id="1477506"/>
    <lineage>
        <taxon>Bacteria</taxon>
        <taxon>Bacillati</taxon>
        <taxon>Actinomycetota</taxon>
        <taxon>Actinomycetes</taxon>
        <taxon>Pseudonocardiales</taxon>
        <taxon>Pseudonocardiaceae</taxon>
        <taxon>Prauserella</taxon>
    </lineage>
</organism>